<keyword evidence="6" id="KW-0645">Protease</keyword>
<keyword evidence="2" id="KW-0175">Coiled coil</keyword>
<keyword evidence="6" id="KW-0378">Hydrolase</keyword>
<feature type="domain" description="Metalloprotease TldD/E central" evidence="5">
    <location>
        <begin position="126"/>
        <end position="233"/>
    </location>
</feature>
<dbReference type="AlphaFoldDB" id="A0A2K8U330"/>
<dbReference type="Pfam" id="PF01523">
    <property type="entry name" value="PmbA_TldD_1st"/>
    <property type="match status" value="1"/>
</dbReference>
<accession>A0A2K8U330</accession>
<proteinExistence type="inferred from homology"/>
<dbReference type="InterPro" id="IPR045569">
    <property type="entry name" value="Metalloprtase-TldD/E_C"/>
</dbReference>
<gene>
    <name evidence="6" type="ORF">THSYN_02770</name>
</gene>
<dbReference type="Proteomes" id="UP000232638">
    <property type="component" value="Chromosome"/>
</dbReference>
<evidence type="ECO:0000313" key="7">
    <source>
        <dbReference type="Proteomes" id="UP000232638"/>
    </source>
</evidence>
<evidence type="ECO:0000256" key="2">
    <source>
        <dbReference type="SAM" id="Coils"/>
    </source>
</evidence>
<feature type="coiled-coil region" evidence="2">
    <location>
        <begin position="6"/>
        <end position="33"/>
    </location>
</feature>
<name>A0A2K8U330_9GAMM</name>
<dbReference type="OrthoDB" id="9803618at2"/>
<dbReference type="GO" id="GO:0005829">
    <property type="term" value="C:cytosol"/>
    <property type="evidence" value="ECO:0007669"/>
    <property type="project" value="TreeGrafter"/>
</dbReference>
<evidence type="ECO:0000259" key="3">
    <source>
        <dbReference type="Pfam" id="PF01523"/>
    </source>
</evidence>
<dbReference type="SUPFAM" id="SSF111283">
    <property type="entry name" value="Putative modulator of DNA gyrase, PmbA/TldD"/>
    <property type="match status" value="1"/>
</dbReference>
<dbReference type="InterPro" id="IPR002510">
    <property type="entry name" value="Metalloprtase-TldD/E_N"/>
</dbReference>
<dbReference type="InterPro" id="IPR047657">
    <property type="entry name" value="PmbA"/>
</dbReference>
<keyword evidence="7" id="KW-1185">Reference proteome</keyword>
<dbReference type="Pfam" id="PF19289">
    <property type="entry name" value="PmbA_TldD_3rd"/>
    <property type="match status" value="1"/>
</dbReference>
<evidence type="ECO:0000259" key="4">
    <source>
        <dbReference type="Pfam" id="PF19289"/>
    </source>
</evidence>
<keyword evidence="6" id="KW-0482">Metalloprotease</keyword>
<dbReference type="PANTHER" id="PTHR43421">
    <property type="entry name" value="METALLOPROTEASE PMBA"/>
    <property type="match status" value="1"/>
</dbReference>
<dbReference type="InterPro" id="IPR045570">
    <property type="entry name" value="Metalloprtase-TldD/E_cen_dom"/>
</dbReference>
<evidence type="ECO:0000313" key="6">
    <source>
        <dbReference type="EMBL" id="AUB79992.1"/>
    </source>
</evidence>
<dbReference type="NCBIfam" id="NF008268">
    <property type="entry name" value="PRK11040.1"/>
    <property type="match status" value="1"/>
</dbReference>
<feature type="domain" description="Metalloprotease TldD/E C-terminal" evidence="4">
    <location>
        <begin position="240"/>
        <end position="448"/>
    </location>
</feature>
<sequence>MSITSTEDTAERLARLEQTIEHLLAEAKRLGASAAEASVGSSAGLEVGVRLGEVETVEHTRDNGLGITVYFGNRRGSSSTTDLSPDSLRAAVKAACAIAVHTQEDPCAHLADAALMAHGVLDLDLYHPWPIGVEEAIAIAAECEDAARAFDPRIVNSEGASLSAHSGLQVYGNSHGFVGGYPSTRHGLSCAVIGEEGDTMQRDYWWTSARAAADLEPARLVGERAAQRTVARLGGRQLGTCKAPVLFRAEVATGLVRSLVSAISGGSLYRRASFLLDHLGERLFPEFMRIHEEPHLPRGLSSAPFDSDGVATWAKDLVSEGVLRTYVLDAYSGCRLKLPTTGNGGGVRNLVVAMGERDRAGLLALMGTGLFVTELMGHGVNAVTGDYSRGAAGFWVENGEIAYPVEEITIAGNLKSMYAGLVAVGNDCDFPGSTRTGSWLIDEMTIAGQ</sequence>
<dbReference type="InterPro" id="IPR036059">
    <property type="entry name" value="TldD/PmbA_sf"/>
</dbReference>
<dbReference type="Pfam" id="PF19290">
    <property type="entry name" value="PmbA_TldD_2nd"/>
    <property type="match status" value="1"/>
</dbReference>
<comment type="similarity">
    <text evidence="1">Belongs to the peptidase U62 family.</text>
</comment>
<evidence type="ECO:0000256" key="1">
    <source>
        <dbReference type="ARBA" id="ARBA00005836"/>
    </source>
</evidence>
<dbReference type="Gene3D" id="3.30.2290.10">
    <property type="entry name" value="PmbA/TldD superfamily"/>
    <property type="match status" value="1"/>
</dbReference>
<dbReference type="PANTHER" id="PTHR43421:SF1">
    <property type="entry name" value="METALLOPROTEASE PMBA"/>
    <property type="match status" value="1"/>
</dbReference>
<protein>
    <submittedName>
        <fullName evidence="6">Metalloprotease PmbA</fullName>
    </submittedName>
</protein>
<dbReference type="GO" id="GO:0008237">
    <property type="term" value="F:metallopeptidase activity"/>
    <property type="evidence" value="ECO:0007669"/>
    <property type="project" value="UniProtKB-KW"/>
</dbReference>
<dbReference type="EMBL" id="CP020370">
    <property type="protein sequence ID" value="AUB79992.1"/>
    <property type="molecule type" value="Genomic_DNA"/>
</dbReference>
<dbReference type="GO" id="GO:0006508">
    <property type="term" value="P:proteolysis"/>
    <property type="evidence" value="ECO:0007669"/>
    <property type="project" value="UniProtKB-KW"/>
</dbReference>
<dbReference type="KEGG" id="tsy:THSYN_02770"/>
<feature type="domain" description="Metalloprotease TldD/E N-terminal" evidence="3">
    <location>
        <begin position="35"/>
        <end position="99"/>
    </location>
</feature>
<evidence type="ECO:0000259" key="5">
    <source>
        <dbReference type="Pfam" id="PF19290"/>
    </source>
</evidence>
<dbReference type="RefSeq" id="WP_100917803.1">
    <property type="nucleotide sequence ID" value="NZ_CP020370.1"/>
</dbReference>
<organism evidence="6 7">
    <name type="scientific">Candidatus Thiodictyon syntrophicum</name>
    <dbReference type="NCBI Taxonomy" id="1166950"/>
    <lineage>
        <taxon>Bacteria</taxon>
        <taxon>Pseudomonadati</taxon>
        <taxon>Pseudomonadota</taxon>
        <taxon>Gammaproteobacteria</taxon>
        <taxon>Chromatiales</taxon>
        <taxon>Chromatiaceae</taxon>
        <taxon>Thiodictyon</taxon>
    </lineage>
</organism>
<reference evidence="6 7" key="1">
    <citation type="submission" date="2017-03" db="EMBL/GenBank/DDBJ databases">
        <title>Complete genome sequence of Candidatus 'Thiodictyon syntrophicum' sp. nov. strain Cad16T, a photolithoautotroph purple sulfur bacterium isolated from an alpine meromictic lake.</title>
        <authorList>
            <person name="Luedin S.M."/>
            <person name="Pothier J.F."/>
            <person name="Danza F."/>
            <person name="Storelli N."/>
            <person name="Wittwer M."/>
            <person name="Tonolla M."/>
        </authorList>
    </citation>
    <scope>NUCLEOTIDE SEQUENCE [LARGE SCALE GENOMIC DNA]</scope>
    <source>
        <strain evidence="6 7">Cad16T</strain>
    </source>
</reference>
<dbReference type="InterPro" id="IPR035068">
    <property type="entry name" value="TldD/PmbA_N"/>
</dbReference>